<keyword evidence="4" id="KW-0413">Isomerase</keyword>
<name>A0A5C4N098_9ACTN</name>
<accession>A0A5C4N098</accession>
<evidence type="ECO:0000313" key="4">
    <source>
        <dbReference type="EMBL" id="TNC50223.1"/>
    </source>
</evidence>
<dbReference type="NCBIfam" id="TIGR03083">
    <property type="entry name" value="maleylpyruvate isomerase family mycothiol-dependent enzyme"/>
    <property type="match status" value="1"/>
</dbReference>
<dbReference type="InterPro" id="IPR017517">
    <property type="entry name" value="Maleyloyr_isom"/>
</dbReference>
<comment type="caution">
    <text evidence="4">The sequence shown here is derived from an EMBL/GenBank/DDBJ whole genome shotgun (WGS) entry which is preliminary data.</text>
</comment>
<dbReference type="OrthoDB" id="5118203at2"/>
<sequence>MPIDLESDPDRASGLCRAAYRRLFETVARLTDDQIGRPCRLPGWSVGHVLSHLARNADGHSRRLEGALKGRDVPKYAGGSEQRAKEISDGAARPAAELIADLAASQRRLEDLFTEMSAAGWPNPHLVGDTSYGPRGCPSHRLREIEMHHVDLGLGYTPTSWPDEYVEWELEVLLSTVPDRLADPRHRRELVAWLAGRAPVPSELALDPWG</sequence>
<dbReference type="AlphaFoldDB" id="A0A5C4N098"/>
<proteinExistence type="predicted"/>
<dbReference type="EMBL" id="VDFR01000018">
    <property type="protein sequence ID" value="TNC50223.1"/>
    <property type="molecule type" value="Genomic_DNA"/>
</dbReference>
<organism evidence="4 5">
    <name type="scientific">Mumia zhuanghuii</name>
    <dbReference type="NCBI Taxonomy" id="2585211"/>
    <lineage>
        <taxon>Bacteria</taxon>
        <taxon>Bacillati</taxon>
        <taxon>Actinomycetota</taxon>
        <taxon>Actinomycetes</taxon>
        <taxon>Propionibacteriales</taxon>
        <taxon>Nocardioidaceae</taxon>
        <taxon>Mumia</taxon>
    </lineage>
</organism>
<dbReference type="GO" id="GO:0016853">
    <property type="term" value="F:isomerase activity"/>
    <property type="evidence" value="ECO:0007669"/>
    <property type="project" value="UniProtKB-KW"/>
</dbReference>
<dbReference type="SUPFAM" id="SSF109854">
    <property type="entry name" value="DinB/YfiT-like putative metalloenzymes"/>
    <property type="match status" value="1"/>
</dbReference>
<protein>
    <submittedName>
        <fullName evidence="4">Maleylpyruvate isomerase family mycothiol-dependent enzyme</fullName>
    </submittedName>
</protein>
<feature type="domain" description="Mycothiol-dependent maleylpyruvate isomerase metal-binding" evidence="2">
    <location>
        <begin position="16"/>
        <end position="152"/>
    </location>
</feature>
<feature type="region of interest" description="Disordered" evidence="1">
    <location>
        <begin position="66"/>
        <end position="89"/>
    </location>
</feature>
<dbReference type="InterPro" id="IPR024344">
    <property type="entry name" value="MDMPI_metal-binding"/>
</dbReference>
<dbReference type="EMBL" id="VDFR01000020">
    <property type="protein sequence ID" value="TNC49938.1"/>
    <property type="molecule type" value="Genomic_DNA"/>
</dbReference>
<evidence type="ECO:0000256" key="1">
    <source>
        <dbReference type="SAM" id="MobiDB-lite"/>
    </source>
</evidence>
<dbReference type="Proteomes" id="UP000306740">
    <property type="component" value="Unassembled WGS sequence"/>
</dbReference>
<keyword evidence="4" id="KW-0670">Pyruvate</keyword>
<dbReference type="Pfam" id="PF11716">
    <property type="entry name" value="MDMPI_N"/>
    <property type="match status" value="1"/>
</dbReference>
<evidence type="ECO:0000259" key="2">
    <source>
        <dbReference type="Pfam" id="PF11716"/>
    </source>
</evidence>
<evidence type="ECO:0000313" key="3">
    <source>
        <dbReference type="EMBL" id="TNC49938.1"/>
    </source>
</evidence>
<dbReference type="Gene3D" id="1.20.120.450">
    <property type="entry name" value="dinb family like domain"/>
    <property type="match status" value="1"/>
</dbReference>
<evidence type="ECO:0000313" key="5">
    <source>
        <dbReference type="Proteomes" id="UP000306740"/>
    </source>
</evidence>
<gene>
    <name evidence="4" type="ORF">FHE65_03875</name>
    <name evidence="3" type="ORF">FHE65_04400</name>
</gene>
<dbReference type="InterPro" id="IPR034660">
    <property type="entry name" value="DinB/YfiT-like"/>
</dbReference>
<dbReference type="GO" id="GO:0046872">
    <property type="term" value="F:metal ion binding"/>
    <property type="evidence" value="ECO:0007669"/>
    <property type="project" value="InterPro"/>
</dbReference>
<dbReference type="RefSeq" id="WP_139087876.1">
    <property type="nucleotide sequence ID" value="NZ_VDFR01000018.1"/>
</dbReference>
<reference evidence="4 5" key="1">
    <citation type="submission" date="2019-05" db="EMBL/GenBank/DDBJ databases">
        <title>Mumia sp. nov., isolated from the intestinal contents of plateau pika (Ochotona curzoniae) in the Qinghai-Tibet plateau of China.</title>
        <authorList>
            <person name="Tian Z."/>
        </authorList>
    </citation>
    <scope>NUCLEOTIDE SEQUENCE [LARGE SCALE GENOMIC DNA]</scope>
    <source>
        <strain evidence="5">527</strain>
        <strain evidence="4">Z527</strain>
    </source>
</reference>